<keyword evidence="6" id="KW-0808">Transferase</keyword>
<evidence type="ECO:0000256" key="6">
    <source>
        <dbReference type="ARBA" id="ARBA00022679"/>
    </source>
</evidence>
<keyword evidence="10" id="KW-0833">Ubl conjugation pathway</keyword>
<feature type="compositionally biased region" description="Low complexity" evidence="16">
    <location>
        <begin position="248"/>
        <end position="288"/>
    </location>
</feature>
<dbReference type="Pfam" id="PF13639">
    <property type="entry name" value="zf-RING_2"/>
    <property type="match status" value="1"/>
</dbReference>
<evidence type="ECO:0000256" key="16">
    <source>
        <dbReference type="SAM" id="MobiDB-lite"/>
    </source>
</evidence>
<keyword evidence="13 17" id="KW-1133">Transmembrane helix</keyword>
<comment type="subcellular location">
    <subcellularLocation>
        <location evidence="2">Endoplasmic reticulum membrane</location>
        <topology evidence="2">Multi-pass membrane protein</topology>
    </subcellularLocation>
</comment>
<feature type="region of interest" description="Disordered" evidence="16">
    <location>
        <begin position="248"/>
        <end position="329"/>
    </location>
</feature>
<evidence type="ECO:0000256" key="8">
    <source>
        <dbReference type="ARBA" id="ARBA00022723"/>
    </source>
</evidence>
<feature type="compositionally biased region" description="Basic and acidic residues" evidence="16">
    <location>
        <begin position="442"/>
        <end position="455"/>
    </location>
</feature>
<evidence type="ECO:0000256" key="5">
    <source>
        <dbReference type="ARBA" id="ARBA00012483"/>
    </source>
</evidence>
<accession>A0A8H7PJS4</accession>
<comment type="pathway">
    <text evidence="3">Protein modification; protein ubiquitination.</text>
</comment>
<keyword evidence="12" id="KW-0862">Zinc</keyword>
<dbReference type="SMART" id="SM00184">
    <property type="entry name" value="RING"/>
    <property type="match status" value="1"/>
</dbReference>
<feature type="compositionally biased region" description="Basic and acidic residues" evidence="16">
    <location>
        <begin position="539"/>
        <end position="549"/>
    </location>
</feature>
<evidence type="ECO:0000256" key="3">
    <source>
        <dbReference type="ARBA" id="ARBA00004906"/>
    </source>
</evidence>
<feature type="domain" description="RING-type" evidence="18">
    <location>
        <begin position="175"/>
        <end position="238"/>
    </location>
</feature>
<dbReference type="EC" id="2.3.2.27" evidence="5"/>
<dbReference type="InterPro" id="IPR013083">
    <property type="entry name" value="Znf_RING/FYVE/PHD"/>
</dbReference>
<dbReference type="AlphaFoldDB" id="A0A8H7PJS4"/>
<evidence type="ECO:0000256" key="1">
    <source>
        <dbReference type="ARBA" id="ARBA00000900"/>
    </source>
</evidence>
<feature type="region of interest" description="Disordered" evidence="16">
    <location>
        <begin position="440"/>
        <end position="549"/>
    </location>
</feature>
<comment type="caution">
    <text evidence="19">The sequence shown here is derived from an EMBL/GenBank/DDBJ whole genome shotgun (WGS) entry which is preliminary data.</text>
</comment>
<dbReference type="InterPro" id="IPR058051">
    <property type="entry name" value="Znf_RING_synoviolin"/>
</dbReference>
<dbReference type="PANTHER" id="PTHR22763">
    <property type="entry name" value="RING ZINC FINGER PROTEIN"/>
    <property type="match status" value="1"/>
</dbReference>
<name>A0A8H7PJS4_9FUNG</name>
<dbReference type="PROSITE" id="PS50089">
    <property type="entry name" value="ZF_RING_2"/>
    <property type="match status" value="1"/>
</dbReference>
<dbReference type="InterPro" id="IPR057992">
    <property type="entry name" value="TPR_SYVN1_N"/>
</dbReference>
<feature type="region of interest" description="Disordered" evidence="16">
    <location>
        <begin position="187"/>
        <end position="208"/>
    </location>
</feature>
<reference evidence="19" key="1">
    <citation type="submission" date="2020-12" db="EMBL/GenBank/DDBJ databases">
        <title>Metabolic potential, ecology and presence of endohyphal bacteria is reflected in genomic diversity of Mucoromycotina.</title>
        <authorList>
            <person name="Muszewska A."/>
            <person name="Okrasinska A."/>
            <person name="Steczkiewicz K."/>
            <person name="Drgas O."/>
            <person name="Orlowska M."/>
            <person name="Perlinska-Lenart U."/>
            <person name="Aleksandrzak-Piekarczyk T."/>
            <person name="Szatraj K."/>
            <person name="Zielenkiewicz U."/>
            <person name="Pilsyk S."/>
            <person name="Malc E."/>
            <person name="Mieczkowski P."/>
            <person name="Kruszewska J.S."/>
            <person name="Biernat P."/>
            <person name="Pawlowska J."/>
        </authorList>
    </citation>
    <scope>NUCLEOTIDE SEQUENCE</scope>
    <source>
        <strain evidence="19">WA0000051536</strain>
    </source>
</reference>
<feature type="compositionally biased region" description="Polar residues" evidence="16">
    <location>
        <begin position="524"/>
        <end position="538"/>
    </location>
</feature>
<dbReference type="OrthoDB" id="7759664at2759"/>
<keyword evidence="8" id="KW-0479">Metal-binding</keyword>
<keyword evidence="7 17" id="KW-0812">Transmembrane</keyword>
<dbReference type="InterPro" id="IPR050731">
    <property type="entry name" value="HRD1_E3_ubiq-ligases"/>
</dbReference>
<evidence type="ECO:0000256" key="17">
    <source>
        <dbReference type="SAM" id="Phobius"/>
    </source>
</evidence>
<keyword evidence="20" id="KW-1185">Reference proteome</keyword>
<evidence type="ECO:0000256" key="11">
    <source>
        <dbReference type="ARBA" id="ARBA00022824"/>
    </source>
</evidence>
<keyword evidence="11" id="KW-0256">Endoplasmic reticulum</keyword>
<keyword evidence="9 15" id="KW-0863">Zinc-finger</keyword>
<dbReference type="EMBL" id="JAEPRA010000015">
    <property type="protein sequence ID" value="KAG2175278.1"/>
    <property type="molecule type" value="Genomic_DNA"/>
</dbReference>
<dbReference type="Gene3D" id="3.30.40.10">
    <property type="entry name" value="Zinc/RING finger domain, C3HC4 (zinc finger)"/>
    <property type="match status" value="1"/>
</dbReference>
<gene>
    <name evidence="19" type="ORF">INT44_007766</name>
</gene>
<dbReference type="GO" id="GO:0061630">
    <property type="term" value="F:ubiquitin protein ligase activity"/>
    <property type="evidence" value="ECO:0007669"/>
    <property type="project" value="UniProtKB-EC"/>
</dbReference>
<dbReference type="CDD" id="cd16479">
    <property type="entry name" value="RING-H2_synoviolin"/>
    <property type="match status" value="1"/>
</dbReference>
<dbReference type="InterPro" id="IPR001841">
    <property type="entry name" value="Znf_RING"/>
</dbReference>
<evidence type="ECO:0000256" key="7">
    <source>
        <dbReference type="ARBA" id="ARBA00022692"/>
    </source>
</evidence>
<comment type="similarity">
    <text evidence="4">Belongs to the HRD1 family.</text>
</comment>
<dbReference type="PANTHER" id="PTHR22763:SF184">
    <property type="entry name" value="E3 UBIQUITIN-PROTEIN LIGASE SYNOVIOLIN"/>
    <property type="match status" value="1"/>
</dbReference>
<dbReference type="Pfam" id="PF25563">
    <property type="entry name" value="TPR_SYVN1_N"/>
    <property type="match status" value="1"/>
</dbReference>
<evidence type="ECO:0000256" key="4">
    <source>
        <dbReference type="ARBA" id="ARBA00010089"/>
    </source>
</evidence>
<evidence type="ECO:0000259" key="18">
    <source>
        <dbReference type="PROSITE" id="PS50089"/>
    </source>
</evidence>
<evidence type="ECO:0000256" key="2">
    <source>
        <dbReference type="ARBA" id="ARBA00004477"/>
    </source>
</evidence>
<comment type="catalytic activity">
    <reaction evidence="1">
        <text>S-ubiquitinyl-[E2 ubiquitin-conjugating enzyme]-L-cysteine + [acceptor protein]-L-lysine = [E2 ubiquitin-conjugating enzyme]-L-cysteine + N(6)-ubiquitinyl-[acceptor protein]-L-lysine.</text>
        <dbReference type="EC" id="2.3.2.27"/>
    </reaction>
</comment>
<keyword evidence="14 17" id="KW-0472">Membrane</keyword>
<evidence type="ECO:0000256" key="10">
    <source>
        <dbReference type="ARBA" id="ARBA00022786"/>
    </source>
</evidence>
<protein>
    <recommendedName>
        <fullName evidence="5">RING-type E3 ubiquitin transferase</fullName>
        <ecNumber evidence="5">2.3.2.27</ecNumber>
    </recommendedName>
</protein>
<evidence type="ECO:0000256" key="9">
    <source>
        <dbReference type="ARBA" id="ARBA00022771"/>
    </source>
</evidence>
<dbReference type="SUPFAM" id="SSF57850">
    <property type="entry name" value="RING/U-box"/>
    <property type="match status" value="1"/>
</dbReference>
<feature type="compositionally biased region" description="Polar residues" evidence="16">
    <location>
        <begin position="308"/>
        <end position="317"/>
    </location>
</feature>
<evidence type="ECO:0000256" key="15">
    <source>
        <dbReference type="PROSITE-ProRule" id="PRU00175"/>
    </source>
</evidence>
<evidence type="ECO:0000313" key="20">
    <source>
        <dbReference type="Proteomes" id="UP000612746"/>
    </source>
</evidence>
<dbReference type="Proteomes" id="UP000612746">
    <property type="component" value="Unassembled WGS sequence"/>
</dbReference>
<evidence type="ECO:0000256" key="13">
    <source>
        <dbReference type="ARBA" id="ARBA00022989"/>
    </source>
</evidence>
<evidence type="ECO:0000313" key="19">
    <source>
        <dbReference type="EMBL" id="KAG2175278.1"/>
    </source>
</evidence>
<dbReference type="GO" id="GO:0036503">
    <property type="term" value="P:ERAD pathway"/>
    <property type="evidence" value="ECO:0007669"/>
    <property type="project" value="TreeGrafter"/>
</dbReference>
<proteinExistence type="inferred from homology"/>
<dbReference type="GO" id="GO:0005789">
    <property type="term" value="C:endoplasmic reticulum membrane"/>
    <property type="evidence" value="ECO:0007669"/>
    <property type="project" value="UniProtKB-SubCell"/>
</dbReference>
<organism evidence="19 20">
    <name type="scientific">Umbelopsis vinacea</name>
    <dbReference type="NCBI Taxonomy" id="44442"/>
    <lineage>
        <taxon>Eukaryota</taxon>
        <taxon>Fungi</taxon>
        <taxon>Fungi incertae sedis</taxon>
        <taxon>Mucoromycota</taxon>
        <taxon>Mucoromycotina</taxon>
        <taxon>Umbelopsidomycetes</taxon>
        <taxon>Umbelopsidales</taxon>
        <taxon>Umbelopsidaceae</taxon>
        <taxon>Umbelopsis</taxon>
    </lineage>
</organism>
<feature type="compositionally biased region" description="Polar residues" evidence="16">
    <location>
        <begin position="478"/>
        <end position="494"/>
    </location>
</feature>
<sequence>MEQTPSVPVNFHARMISLMSALLVIDCRLASRAISTIMVKGPNMMIMFGFETMLLMRRHKYAILTSTIVSTIGKYTLNVIESRMDEPWESKSIFVFYLDLVTDFFKLITYMVFFAIICNFYGLPLHIIRDVYVTFRSFIQKCRDLYRYRRATRNMNELYPDATEEDLQRTSDSTCIICREDMHIRATEGDPQAGGQSEPEPVRGRNSDIPKKLPCGHIFHFGCLRSWLERQQSCPTCRRSVLPEATPAPAAAAQAAMGRQAEQQGEQAEQLHDQPQQQPQAQQHPLPQTNGTWPFMEGRAGHIHTDTGIPQSSTFQAGISAPPPPPPPPPPFGATLSILQAMAAQNSITPSTSSLLGYSPNLQNFVPLIPLGSNKHSDQHADEPLPETLTDEQLQSLSTNTREAIEERLRILEMVQAQTFRSIQILSQVLSVLPENTNFTESKTRDKSQDEKPSEESSLSEATPVISERRREKMPMDTQISESTNSTHITNVHNNQEHEISPSHLRPTESEEPLKTEKEEPEQSEQVNVPNVSTLDTVNNDKLENPSEI</sequence>
<evidence type="ECO:0000256" key="12">
    <source>
        <dbReference type="ARBA" id="ARBA00022833"/>
    </source>
</evidence>
<feature type="compositionally biased region" description="Basic and acidic residues" evidence="16">
    <location>
        <begin position="495"/>
        <end position="518"/>
    </location>
</feature>
<evidence type="ECO:0000256" key="14">
    <source>
        <dbReference type="ARBA" id="ARBA00023136"/>
    </source>
</evidence>
<dbReference type="GO" id="GO:0008270">
    <property type="term" value="F:zinc ion binding"/>
    <property type="evidence" value="ECO:0007669"/>
    <property type="project" value="UniProtKB-KW"/>
</dbReference>
<feature type="transmembrane region" description="Helical" evidence="17">
    <location>
        <begin position="107"/>
        <end position="128"/>
    </location>
</feature>
<dbReference type="GO" id="GO:0043161">
    <property type="term" value="P:proteasome-mediated ubiquitin-dependent protein catabolic process"/>
    <property type="evidence" value="ECO:0007669"/>
    <property type="project" value="TreeGrafter"/>
</dbReference>